<accession>A0A318L8J9</accession>
<feature type="domain" description="Transposase IS116/IS110/IS902 C-terminal" evidence="2">
    <location>
        <begin position="276"/>
        <end position="359"/>
    </location>
</feature>
<dbReference type="AlphaFoldDB" id="A0A318L8J9"/>
<comment type="caution">
    <text evidence="3">The sequence shown here is derived from an EMBL/GenBank/DDBJ whole genome shotgun (WGS) entry which is preliminary data.</text>
</comment>
<dbReference type="NCBIfam" id="NF033542">
    <property type="entry name" value="transpos_IS110"/>
    <property type="match status" value="1"/>
</dbReference>
<dbReference type="GO" id="GO:0006313">
    <property type="term" value="P:DNA transposition"/>
    <property type="evidence" value="ECO:0007669"/>
    <property type="project" value="InterPro"/>
</dbReference>
<dbReference type="InterPro" id="IPR002525">
    <property type="entry name" value="Transp_IS110-like_N"/>
</dbReference>
<evidence type="ECO:0000259" key="2">
    <source>
        <dbReference type="Pfam" id="PF02371"/>
    </source>
</evidence>
<evidence type="ECO:0000313" key="3">
    <source>
        <dbReference type="EMBL" id="PXY16797.1"/>
    </source>
</evidence>
<name>A0A318L8J9_9PSEU</name>
<dbReference type="RefSeq" id="WP_110341530.1">
    <property type="nucleotide sequence ID" value="NZ_JBHVKT010000144.1"/>
</dbReference>
<sequence>MSQQDGPLFFVGIDWAGAEHAVCVLDHTGKKIAAFTIDHTAAGFGRLAARLGSLGPAEQIPVAIERPDGRLVDALLEAGHPVLPVKPNAIKTWREAEVLSGAKSDPGDAHVIADYLRVRIHRLRPAAPLSSHTKALRTVVRTRSDLVEARIAATNQLAALLDAHWPGAKAIFANIESAIALAFLTRYPTAVSAASLTEKQLAAFCAKQGYSGRKPAAVLLARLRSAPAGTLDPVVSTGVQDAVLAQVGMLTALNTAIKALDRSIAEKMDTHPDGKVFRSFPRAGTINAAQILAEWGDSRAAFDHPDAIAALAGITPVTKVSGKQRGVSFRWACNKRLRLAITTFADNSRHSSPWAADIYNRARASGKDHPHATRILARAWIRVLWRCWQNHTPYDPALHGGAQHRMKQPTAA</sequence>
<feature type="domain" description="Transposase IS110-like N-terminal" evidence="1">
    <location>
        <begin position="11"/>
        <end position="166"/>
    </location>
</feature>
<reference evidence="3 6" key="1">
    <citation type="submission" date="2016-07" db="EMBL/GenBank/DDBJ databases">
        <title>Draft genome sequence of Prauserella sp. YIM 121212, isolated from alkaline soil.</title>
        <authorList>
            <person name="Ruckert C."/>
            <person name="Albersmeier A."/>
            <person name="Jiang C.-L."/>
            <person name="Jiang Y."/>
            <person name="Kalinowski J."/>
            <person name="Schneider O."/>
            <person name="Winkler A."/>
            <person name="Zotchev S.B."/>
        </authorList>
    </citation>
    <scope>NUCLEOTIDE SEQUENCE [LARGE SCALE GENOMIC DNA]</scope>
    <source>
        <strain evidence="3 6">YIM 121212</strain>
    </source>
</reference>
<keyword evidence="6" id="KW-1185">Reference proteome</keyword>
<dbReference type="EMBL" id="MASU01000034">
    <property type="protein sequence ID" value="PXY16797.1"/>
    <property type="molecule type" value="Genomic_DNA"/>
</dbReference>
<evidence type="ECO:0000313" key="5">
    <source>
        <dbReference type="EMBL" id="PXY25729.1"/>
    </source>
</evidence>
<dbReference type="PANTHER" id="PTHR33055">
    <property type="entry name" value="TRANSPOSASE FOR INSERTION SEQUENCE ELEMENT IS1111A"/>
    <property type="match status" value="1"/>
</dbReference>
<dbReference type="Pfam" id="PF02371">
    <property type="entry name" value="Transposase_20"/>
    <property type="match status" value="1"/>
</dbReference>
<dbReference type="OrthoDB" id="3188901at2"/>
<dbReference type="InterPro" id="IPR047650">
    <property type="entry name" value="Transpos_IS110"/>
</dbReference>
<evidence type="ECO:0000313" key="4">
    <source>
        <dbReference type="EMBL" id="PXY20083.1"/>
    </source>
</evidence>
<dbReference type="Proteomes" id="UP000247892">
    <property type="component" value="Unassembled WGS sequence"/>
</dbReference>
<protein>
    <submittedName>
        <fullName evidence="3">Transposase</fullName>
    </submittedName>
</protein>
<dbReference type="EMBL" id="MASU01000012">
    <property type="protein sequence ID" value="PXY25729.1"/>
    <property type="molecule type" value="Genomic_DNA"/>
</dbReference>
<dbReference type="GO" id="GO:0004803">
    <property type="term" value="F:transposase activity"/>
    <property type="evidence" value="ECO:0007669"/>
    <property type="project" value="InterPro"/>
</dbReference>
<gene>
    <name evidence="5" type="ORF">BA062_26830</name>
    <name evidence="4" type="ORF">BA062_32990</name>
    <name evidence="3" type="ORF">BA062_38340</name>
</gene>
<evidence type="ECO:0000313" key="6">
    <source>
        <dbReference type="Proteomes" id="UP000247892"/>
    </source>
</evidence>
<dbReference type="PANTHER" id="PTHR33055:SF3">
    <property type="entry name" value="PUTATIVE TRANSPOSASE FOR IS117-RELATED"/>
    <property type="match status" value="1"/>
</dbReference>
<dbReference type="EMBL" id="MASU01000017">
    <property type="protein sequence ID" value="PXY20083.1"/>
    <property type="molecule type" value="Genomic_DNA"/>
</dbReference>
<evidence type="ECO:0000259" key="1">
    <source>
        <dbReference type="Pfam" id="PF01548"/>
    </source>
</evidence>
<proteinExistence type="predicted"/>
<organism evidence="3 6">
    <name type="scientific">Prauserella flavalba</name>
    <dbReference type="NCBI Taxonomy" id="1477506"/>
    <lineage>
        <taxon>Bacteria</taxon>
        <taxon>Bacillati</taxon>
        <taxon>Actinomycetota</taxon>
        <taxon>Actinomycetes</taxon>
        <taxon>Pseudonocardiales</taxon>
        <taxon>Pseudonocardiaceae</taxon>
        <taxon>Prauserella</taxon>
    </lineage>
</organism>
<dbReference type="InterPro" id="IPR003346">
    <property type="entry name" value="Transposase_20"/>
</dbReference>
<dbReference type="Pfam" id="PF01548">
    <property type="entry name" value="DEDD_Tnp_IS110"/>
    <property type="match status" value="1"/>
</dbReference>
<dbReference type="GO" id="GO:0003677">
    <property type="term" value="F:DNA binding"/>
    <property type="evidence" value="ECO:0007669"/>
    <property type="project" value="InterPro"/>
</dbReference>